<feature type="transmembrane region" description="Helical" evidence="1">
    <location>
        <begin position="114"/>
        <end position="133"/>
    </location>
</feature>
<dbReference type="EMBL" id="CP001390">
    <property type="protein sequence ID" value="ACM20379.1"/>
    <property type="molecule type" value="Genomic_DNA"/>
</dbReference>
<name>B9M8B3_GEODF</name>
<dbReference type="KEGG" id="geo:Geob_2023"/>
<dbReference type="eggNOG" id="ENOG50332WE">
    <property type="taxonomic scope" value="Bacteria"/>
</dbReference>
<organism evidence="2 3">
    <name type="scientific">Geotalea daltonii (strain DSM 22248 / JCM 15807 / FRC-32)</name>
    <name type="common">Geobacter daltonii</name>
    <dbReference type="NCBI Taxonomy" id="316067"/>
    <lineage>
        <taxon>Bacteria</taxon>
        <taxon>Pseudomonadati</taxon>
        <taxon>Thermodesulfobacteriota</taxon>
        <taxon>Desulfuromonadia</taxon>
        <taxon>Geobacterales</taxon>
        <taxon>Geobacteraceae</taxon>
        <taxon>Geotalea</taxon>
    </lineage>
</organism>
<dbReference type="HOGENOM" id="CLU_1882782_0_0_7"/>
<proteinExistence type="predicted"/>
<keyword evidence="1" id="KW-0812">Transmembrane</keyword>
<feature type="transmembrane region" description="Helical" evidence="1">
    <location>
        <begin position="75"/>
        <end position="93"/>
    </location>
</feature>
<evidence type="ECO:0000313" key="2">
    <source>
        <dbReference type="EMBL" id="ACM20379.1"/>
    </source>
</evidence>
<feature type="transmembrane region" description="Helical" evidence="1">
    <location>
        <begin position="6"/>
        <end position="27"/>
    </location>
</feature>
<protein>
    <submittedName>
        <fullName evidence="2">Uncharacterized protein</fullName>
    </submittedName>
</protein>
<dbReference type="OrthoDB" id="670562at2"/>
<keyword evidence="1" id="KW-0472">Membrane</keyword>
<keyword evidence="3" id="KW-1185">Reference proteome</keyword>
<gene>
    <name evidence="2" type="ordered locus">Geob_2023</name>
</gene>
<keyword evidence="1" id="KW-1133">Transmembrane helix</keyword>
<accession>B9M8B3</accession>
<dbReference type="STRING" id="316067.Geob_2023"/>
<sequence>MAEIAIKIGGVLSALVGIGHCFFYRGFGWQEDFEKTRLLTAQVLYTIHLFLIPMFLFFAYASLFHTSELAGGSPLGIAVSTFYALFWFFRLFWQMVYFKPAQITGFEKLLPLHYFLMVCFVALTAAYALPLVWQR</sequence>
<dbReference type="AlphaFoldDB" id="B9M8B3"/>
<evidence type="ECO:0000313" key="3">
    <source>
        <dbReference type="Proteomes" id="UP000007721"/>
    </source>
</evidence>
<evidence type="ECO:0000256" key="1">
    <source>
        <dbReference type="SAM" id="Phobius"/>
    </source>
</evidence>
<reference evidence="2 3" key="1">
    <citation type="submission" date="2009-01" db="EMBL/GenBank/DDBJ databases">
        <title>Complete sequence of Geobacter sp. FRC-32.</title>
        <authorList>
            <consortium name="US DOE Joint Genome Institute"/>
            <person name="Lucas S."/>
            <person name="Copeland A."/>
            <person name="Lapidus A."/>
            <person name="Glavina del Rio T."/>
            <person name="Dalin E."/>
            <person name="Tice H."/>
            <person name="Bruce D."/>
            <person name="Goodwin L."/>
            <person name="Pitluck S."/>
            <person name="Saunders E."/>
            <person name="Brettin T."/>
            <person name="Detter J.C."/>
            <person name="Han C."/>
            <person name="Larimer F."/>
            <person name="Land M."/>
            <person name="Hauser L."/>
            <person name="Kyrpides N."/>
            <person name="Ovchinnikova G."/>
            <person name="Kostka J."/>
            <person name="Richardson P."/>
        </authorList>
    </citation>
    <scope>NUCLEOTIDE SEQUENCE [LARGE SCALE GENOMIC DNA]</scope>
    <source>
        <strain evidence="3">DSM 22248 / JCM 15807 / FRC-32</strain>
    </source>
</reference>
<feature type="transmembrane region" description="Helical" evidence="1">
    <location>
        <begin position="39"/>
        <end position="63"/>
    </location>
</feature>
<dbReference type="RefSeq" id="WP_012647108.1">
    <property type="nucleotide sequence ID" value="NC_011979.1"/>
</dbReference>
<dbReference type="Proteomes" id="UP000007721">
    <property type="component" value="Chromosome"/>
</dbReference>